<name>A0A0A3XLL1_BRAJP</name>
<reference evidence="1 2" key="1">
    <citation type="submission" date="2014-09" db="EMBL/GenBank/DDBJ databases">
        <title>Draft genome of Bradyrhizobium japonicum Is-34.</title>
        <authorList>
            <person name="Tsurumaru H."/>
            <person name="Yamakawa T."/>
            <person name="Hashimoto S."/>
            <person name="Okizaki K."/>
            <person name="Kanesaki Y."/>
            <person name="Yoshikawa H."/>
            <person name="Yajima S."/>
        </authorList>
    </citation>
    <scope>NUCLEOTIDE SEQUENCE [LARGE SCALE GENOMIC DNA]</scope>
    <source>
        <strain evidence="1 2">Is-34</strain>
    </source>
</reference>
<dbReference type="EMBL" id="JRPN01000025">
    <property type="protein sequence ID" value="KGT75287.1"/>
    <property type="molecule type" value="Genomic_DNA"/>
</dbReference>
<comment type="caution">
    <text evidence="1">The sequence shown here is derived from an EMBL/GenBank/DDBJ whole genome shotgun (WGS) entry which is preliminary data.</text>
</comment>
<protein>
    <submittedName>
        <fullName evidence="1">Uncharacterized protein</fullName>
    </submittedName>
</protein>
<organism evidence="1 2">
    <name type="scientific">Bradyrhizobium japonicum</name>
    <dbReference type="NCBI Taxonomy" id="375"/>
    <lineage>
        <taxon>Bacteria</taxon>
        <taxon>Pseudomonadati</taxon>
        <taxon>Pseudomonadota</taxon>
        <taxon>Alphaproteobacteria</taxon>
        <taxon>Hyphomicrobiales</taxon>
        <taxon>Nitrobacteraceae</taxon>
        <taxon>Bradyrhizobium</taxon>
    </lineage>
</organism>
<evidence type="ECO:0000313" key="2">
    <source>
        <dbReference type="Proteomes" id="UP000030377"/>
    </source>
</evidence>
<proteinExistence type="predicted"/>
<dbReference type="Proteomes" id="UP000030377">
    <property type="component" value="Unassembled WGS sequence"/>
</dbReference>
<sequence>MCVAGCNSELVVGTAVVESDEFDAGVGVAINKIAVGRRPRDTRKDANATVVAFRHTIELLLEYHPTADITGQEQRFAAANG</sequence>
<dbReference type="AlphaFoldDB" id="A0A0A3XLL1"/>
<evidence type="ECO:0000313" key="1">
    <source>
        <dbReference type="EMBL" id="KGT75287.1"/>
    </source>
</evidence>
<gene>
    <name evidence="1" type="ORF">MA20_32755</name>
</gene>
<accession>A0A0A3XLL1</accession>